<evidence type="ECO:0000313" key="7">
    <source>
        <dbReference type="EMBL" id="KAF2842345.1"/>
    </source>
</evidence>
<keyword evidence="4 6" id="KW-0472">Membrane</keyword>
<dbReference type="SUPFAM" id="SSF103473">
    <property type="entry name" value="MFS general substrate transporter"/>
    <property type="match status" value="1"/>
</dbReference>
<evidence type="ECO:0000313" key="8">
    <source>
        <dbReference type="Proteomes" id="UP000799429"/>
    </source>
</evidence>
<feature type="transmembrane region" description="Helical" evidence="6">
    <location>
        <begin position="408"/>
        <end position="432"/>
    </location>
</feature>
<reference evidence="7" key="1">
    <citation type="journal article" date="2020" name="Stud. Mycol.">
        <title>101 Dothideomycetes genomes: a test case for predicting lifestyles and emergence of pathogens.</title>
        <authorList>
            <person name="Haridas S."/>
            <person name="Albert R."/>
            <person name="Binder M."/>
            <person name="Bloem J."/>
            <person name="Labutti K."/>
            <person name="Salamov A."/>
            <person name="Andreopoulos B."/>
            <person name="Baker S."/>
            <person name="Barry K."/>
            <person name="Bills G."/>
            <person name="Bluhm B."/>
            <person name="Cannon C."/>
            <person name="Castanera R."/>
            <person name="Culley D."/>
            <person name="Daum C."/>
            <person name="Ezra D."/>
            <person name="Gonzalez J."/>
            <person name="Henrissat B."/>
            <person name="Kuo A."/>
            <person name="Liang C."/>
            <person name="Lipzen A."/>
            <person name="Lutzoni F."/>
            <person name="Magnuson J."/>
            <person name="Mondo S."/>
            <person name="Nolan M."/>
            <person name="Ohm R."/>
            <person name="Pangilinan J."/>
            <person name="Park H.-J."/>
            <person name="Ramirez L."/>
            <person name="Alfaro M."/>
            <person name="Sun H."/>
            <person name="Tritt A."/>
            <person name="Yoshinaga Y."/>
            <person name="Zwiers L.-H."/>
            <person name="Turgeon B."/>
            <person name="Goodwin S."/>
            <person name="Spatafora J."/>
            <person name="Crous P."/>
            <person name="Grigoriev I."/>
        </authorList>
    </citation>
    <scope>NUCLEOTIDE SEQUENCE</scope>
    <source>
        <strain evidence="7">CBS 101060</strain>
    </source>
</reference>
<evidence type="ECO:0000256" key="1">
    <source>
        <dbReference type="ARBA" id="ARBA00004141"/>
    </source>
</evidence>
<dbReference type="Proteomes" id="UP000799429">
    <property type="component" value="Unassembled WGS sequence"/>
</dbReference>
<gene>
    <name evidence="7" type="ORF">M501DRAFT_1008286</name>
</gene>
<organism evidence="7 8">
    <name type="scientific">Patellaria atrata CBS 101060</name>
    <dbReference type="NCBI Taxonomy" id="1346257"/>
    <lineage>
        <taxon>Eukaryota</taxon>
        <taxon>Fungi</taxon>
        <taxon>Dikarya</taxon>
        <taxon>Ascomycota</taxon>
        <taxon>Pezizomycotina</taxon>
        <taxon>Dothideomycetes</taxon>
        <taxon>Dothideomycetes incertae sedis</taxon>
        <taxon>Patellariales</taxon>
        <taxon>Patellariaceae</taxon>
        <taxon>Patellaria</taxon>
    </lineage>
</organism>
<feature type="transmembrane region" description="Helical" evidence="6">
    <location>
        <begin position="254"/>
        <end position="285"/>
    </location>
</feature>
<evidence type="ECO:0000256" key="2">
    <source>
        <dbReference type="ARBA" id="ARBA00022692"/>
    </source>
</evidence>
<keyword evidence="2 6" id="KW-0812">Transmembrane</keyword>
<feature type="transmembrane region" description="Helical" evidence="6">
    <location>
        <begin position="124"/>
        <end position="147"/>
    </location>
</feature>
<evidence type="ECO:0000256" key="6">
    <source>
        <dbReference type="SAM" id="Phobius"/>
    </source>
</evidence>
<keyword evidence="8" id="KW-1185">Reference proteome</keyword>
<comment type="caution">
    <text evidence="7">The sequence shown here is derived from an EMBL/GenBank/DDBJ whole genome shotgun (WGS) entry which is preliminary data.</text>
</comment>
<protein>
    <submittedName>
        <fullName evidence="7">Caffeine resistance protein 5</fullName>
    </submittedName>
</protein>
<dbReference type="Pfam" id="PF07690">
    <property type="entry name" value="MFS_1"/>
    <property type="match status" value="1"/>
</dbReference>
<feature type="transmembrane region" description="Helical" evidence="6">
    <location>
        <begin position="193"/>
        <end position="210"/>
    </location>
</feature>
<dbReference type="AlphaFoldDB" id="A0A9P4SID3"/>
<dbReference type="EMBL" id="MU006090">
    <property type="protein sequence ID" value="KAF2842345.1"/>
    <property type="molecule type" value="Genomic_DNA"/>
</dbReference>
<proteinExistence type="predicted"/>
<dbReference type="InterPro" id="IPR011701">
    <property type="entry name" value="MFS"/>
</dbReference>
<name>A0A9P4SID3_9PEZI</name>
<feature type="region of interest" description="Disordered" evidence="5">
    <location>
        <begin position="60"/>
        <end position="86"/>
    </location>
</feature>
<feature type="transmembrane region" description="Helical" evidence="6">
    <location>
        <begin position="382"/>
        <end position="402"/>
    </location>
</feature>
<dbReference type="Gene3D" id="1.20.1250.20">
    <property type="entry name" value="MFS general substrate transporter like domains"/>
    <property type="match status" value="1"/>
</dbReference>
<feature type="compositionally biased region" description="Basic and acidic residues" evidence="5">
    <location>
        <begin position="69"/>
        <end position="85"/>
    </location>
</feature>
<feature type="transmembrane region" description="Helical" evidence="6">
    <location>
        <begin position="476"/>
        <end position="498"/>
    </location>
</feature>
<comment type="subcellular location">
    <subcellularLocation>
        <location evidence="1">Membrane</location>
        <topology evidence="1">Multi-pass membrane protein</topology>
    </subcellularLocation>
</comment>
<dbReference type="OrthoDB" id="3357846at2759"/>
<sequence length="513" mass="57989">MLRTRFKSISLQSSGTPSIFGHCIRFITGERYLHYAEERDPTIWESLSTEKLANVAHHGRVGPQQGASDAKEQPAKQSNGDRDGDSQCAVRLDLERGKDVHIIYWSGPDDPENPMNWSLFKKSFVTFQICLLTVSVYIRSAIYSAGVLDVMRVFGVGEVAALSGLTTFVAGYGVGPMLWSPISEVPYIGRNPIYFRTLVVFVVFQVPTALATNFGMFLAFRFLTGFFGSPVLATGRTSLRDMYRPAKRAYEISIWGLFAICGPTWTIWETMCLSGFCLVIIFFFLPETSAQNILYRRTRRLRKLKCNGELKCEPKIMAEQMTRRDTTLMTLVRPFTLNPTEPVVFLLNLYIALIYGLLYIWFESFLINPRSTTAAKFSLRNVLPPACVGGFFIPICLFWFSWSARPEIHWLMPIVGSRFFTVGAFLLSNGVLHYLQDAFSEYAASVLAGNELFRSSFGAGFPLLAIAMYRRLGVDWASSLLAFLGIAFIPIPFVLWYYGASIRKRSKRAREDF</sequence>
<evidence type="ECO:0000256" key="3">
    <source>
        <dbReference type="ARBA" id="ARBA00022989"/>
    </source>
</evidence>
<feature type="transmembrane region" description="Helical" evidence="6">
    <location>
        <begin position="159"/>
        <end position="181"/>
    </location>
</feature>
<dbReference type="GO" id="GO:1990961">
    <property type="term" value="P:xenobiotic detoxification by transmembrane export across the plasma membrane"/>
    <property type="evidence" value="ECO:0007669"/>
    <property type="project" value="TreeGrafter"/>
</dbReference>
<dbReference type="PANTHER" id="PTHR23502">
    <property type="entry name" value="MAJOR FACILITATOR SUPERFAMILY"/>
    <property type="match status" value="1"/>
</dbReference>
<keyword evidence="3 6" id="KW-1133">Transmembrane helix</keyword>
<dbReference type="GO" id="GO:0015244">
    <property type="term" value="F:fluconazole transmembrane transporter activity"/>
    <property type="evidence" value="ECO:0007669"/>
    <property type="project" value="TreeGrafter"/>
</dbReference>
<dbReference type="PANTHER" id="PTHR23502:SF23">
    <property type="entry name" value="FLUCONAZOLE RESISTANCE PROTEIN 1"/>
    <property type="match status" value="1"/>
</dbReference>
<dbReference type="InterPro" id="IPR036259">
    <property type="entry name" value="MFS_trans_sf"/>
</dbReference>
<evidence type="ECO:0000256" key="5">
    <source>
        <dbReference type="SAM" id="MobiDB-lite"/>
    </source>
</evidence>
<evidence type="ECO:0000256" key="4">
    <source>
        <dbReference type="ARBA" id="ARBA00023136"/>
    </source>
</evidence>
<accession>A0A9P4SID3</accession>
<dbReference type="GO" id="GO:0005886">
    <property type="term" value="C:plasma membrane"/>
    <property type="evidence" value="ECO:0007669"/>
    <property type="project" value="TreeGrafter"/>
</dbReference>
<feature type="transmembrane region" description="Helical" evidence="6">
    <location>
        <begin position="343"/>
        <end position="362"/>
    </location>
</feature>